<comment type="similarity">
    <text evidence="3">Belongs to the cytochrome c oxidase bacterial subunit CtaF family.</text>
</comment>
<evidence type="ECO:0000256" key="9">
    <source>
        <dbReference type="ARBA" id="ARBA00031366"/>
    </source>
</evidence>
<keyword evidence="8 12" id="KW-0472">Membrane</keyword>
<dbReference type="GO" id="GO:0005886">
    <property type="term" value="C:plasma membrane"/>
    <property type="evidence" value="ECO:0007669"/>
    <property type="project" value="UniProtKB-SubCell"/>
</dbReference>
<organism evidence="13 14">
    <name type="scientific">Ferrimicrobium acidiphilum DSM 19497</name>
    <dbReference type="NCBI Taxonomy" id="1121877"/>
    <lineage>
        <taxon>Bacteria</taxon>
        <taxon>Bacillati</taxon>
        <taxon>Actinomycetota</taxon>
        <taxon>Acidimicrobiia</taxon>
        <taxon>Acidimicrobiales</taxon>
        <taxon>Acidimicrobiaceae</taxon>
        <taxon>Ferrimicrobium</taxon>
    </lineage>
</organism>
<dbReference type="EC" id="7.1.1.9" evidence="4"/>
<keyword evidence="5" id="KW-1003">Cell membrane</keyword>
<keyword evidence="14" id="KW-1185">Reference proteome</keyword>
<dbReference type="STRING" id="1121877.FEAC_07100"/>
<dbReference type="AlphaFoldDB" id="A0A0D8FWD1"/>
<dbReference type="GO" id="GO:0022900">
    <property type="term" value="P:electron transport chain"/>
    <property type="evidence" value="ECO:0007669"/>
    <property type="project" value="InterPro"/>
</dbReference>
<dbReference type="GeneID" id="78372010"/>
<comment type="catalytic activity">
    <reaction evidence="11">
        <text>4 Fe(II)-[cytochrome c] + O2 + 8 H(+)(in) = 4 Fe(III)-[cytochrome c] + 2 H2O + 4 H(+)(out)</text>
        <dbReference type="Rhea" id="RHEA:11436"/>
        <dbReference type="Rhea" id="RHEA-COMP:10350"/>
        <dbReference type="Rhea" id="RHEA-COMP:14399"/>
        <dbReference type="ChEBI" id="CHEBI:15377"/>
        <dbReference type="ChEBI" id="CHEBI:15378"/>
        <dbReference type="ChEBI" id="CHEBI:15379"/>
        <dbReference type="ChEBI" id="CHEBI:29033"/>
        <dbReference type="ChEBI" id="CHEBI:29034"/>
        <dbReference type="EC" id="7.1.1.9"/>
    </reaction>
</comment>
<dbReference type="Pfam" id="PF12270">
    <property type="entry name" value="Cyt_c_ox_IV"/>
    <property type="match status" value="1"/>
</dbReference>
<keyword evidence="6 12" id="KW-0812">Transmembrane</keyword>
<evidence type="ECO:0000256" key="5">
    <source>
        <dbReference type="ARBA" id="ARBA00022475"/>
    </source>
</evidence>
<evidence type="ECO:0000256" key="10">
    <source>
        <dbReference type="ARBA" id="ARBA00031401"/>
    </source>
</evidence>
<evidence type="ECO:0000256" key="6">
    <source>
        <dbReference type="ARBA" id="ARBA00022692"/>
    </source>
</evidence>
<evidence type="ECO:0000256" key="11">
    <source>
        <dbReference type="ARBA" id="ARBA00047816"/>
    </source>
</evidence>
<name>A0A0D8FWD1_9ACTN</name>
<feature type="transmembrane region" description="Helical" evidence="12">
    <location>
        <begin position="31"/>
        <end position="51"/>
    </location>
</feature>
<accession>A0A0D8FWD1</accession>
<evidence type="ECO:0000313" key="13">
    <source>
        <dbReference type="EMBL" id="KJE77600.1"/>
    </source>
</evidence>
<evidence type="ECO:0000256" key="2">
    <source>
        <dbReference type="ARBA" id="ARBA00004651"/>
    </source>
</evidence>
<comment type="caution">
    <text evidence="13">The sequence shown here is derived from an EMBL/GenBank/DDBJ whole genome shotgun (WGS) entry which is preliminary data.</text>
</comment>
<reference evidence="13 14" key="1">
    <citation type="submission" date="2015-01" db="EMBL/GenBank/DDBJ databases">
        <title>Draft genome of the acidophilic iron oxidizer Ferrimicrobium acidiphilum strain T23.</title>
        <authorList>
            <person name="Poehlein A."/>
            <person name="Eisen S."/>
            <person name="Schloemann M."/>
            <person name="Johnson B.D."/>
            <person name="Daniel R."/>
            <person name="Muehling M."/>
        </authorList>
    </citation>
    <scope>NUCLEOTIDE SEQUENCE [LARGE SCALE GENOMIC DNA]</scope>
    <source>
        <strain evidence="13 14">T23</strain>
    </source>
</reference>
<dbReference type="EMBL" id="JXUW01000004">
    <property type="protein sequence ID" value="KJE77600.1"/>
    <property type="molecule type" value="Genomic_DNA"/>
</dbReference>
<evidence type="ECO:0000256" key="4">
    <source>
        <dbReference type="ARBA" id="ARBA00012949"/>
    </source>
</evidence>
<dbReference type="InterPro" id="IPR021050">
    <property type="entry name" value="Cyt_c_oxidase_su4_actinobac"/>
</dbReference>
<feature type="transmembrane region" description="Helical" evidence="12">
    <location>
        <begin position="91"/>
        <end position="117"/>
    </location>
</feature>
<evidence type="ECO:0000313" key="14">
    <source>
        <dbReference type="Proteomes" id="UP000032336"/>
    </source>
</evidence>
<keyword evidence="7 12" id="KW-1133">Transmembrane helix</keyword>
<evidence type="ECO:0000256" key="7">
    <source>
        <dbReference type="ARBA" id="ARBA00022989"/>
    </source>
</evidence>
<proteinExistence type="inferred from homology"/>
<dbReference type="GO" id="GO:0004129">
    <property type="term" value="F:cytochrome-c oxidase activity"/>
    <property type="evidence" value="ECO:0007669"/>
    <property type="project" value="UniProtKB-EC"/>
</dbReference>
<evidence type="ECO:0000256" key="8">
    <source>
        <dbReference type="ARBA" id="ARBA00023136"/>
    </source>
</evidence>
<dbReference type="Proteomes" id="UP000032336">
    <property type="component" value="Unassembled WGS sequence"/>
</dbReference>
<sequence length="134" mass="14924">MRNESRVYLGIGSFFVLTLLIYFFWSRESTGSVLLLASAGLGIMPGLYIGWWSRRMQPRLEDTEVEPKDITGVIGQFPENTIFPFTLGIGLWLVGLAFVFGLWFAIIGLGFVFGAAIGATQESKRASFSEKENM</sequence>
<evidence type="ECO:0000256" key="3">
    <source>
        <dbReference type="ARBA" id="ARBA00006870"/>
    </source>
</evidence>
<comment type="function">
    <text evidence="1">Part of cytochrome c oxidase, its function is unknown.</text>
</comment>
<feature type="transmembrane region" description="Helical" evidence="12">
    <location>
        <begin position="7"/>
        <end position="25"/>
    </location>
</feature>
<gene>
    <name evidence="13" type="ORF">FEAC_07100</name>
</gene>
<evidence type="ECO:0000256" key="1">
    <source>
        <dbReference type="ARBA" id="ARBA00002536"/>
    </source>
</evidence>
<dbReference type="eggNOG" id="ENOG5031D2X">
    <property type="taxonomic scope" value="Bacteria"/>
</dbReference>
<comment type="subcellular location">
    <subcellularLocation>
        <location evidence="2">Cell membrane</location>
        <topology evidence="2">Multi-pass membrane protein</topology>
    </subcellularLocation>
</comment>
<evidence type="ECO:0000256" key="12">
    <source>
        <dbReference type="SAM" id="Phobius"/>
    </source>
</evidence>
<protein>
    <recommendedName>
        <fullName evidence="4">cytochrome-c oxidase</fullName>
        <ecNumber evidence="4">7.1.1.9</ecNumber>
    </recommendedName>
    <alternativeName>
        <fullName evidence="10">Cytochrome aa3 subunit 4</fullName>
    </alternativeName>
    <alternativeName>
        <fullName evidence="9">Cytochrome c oxidase polypeptide IV</fullName>
    </alternativeName>
</protein>
<dbReference type="RefSeq" id="WP_035388636.1">
    <property type="nucleotide sequence ID" value="NZ_JQKF01000003.1"/>
</dbReference>